<dbReference type="EMBL" id="PP711940">
    <property type="protein sequence ID" value="XBH24012.1"/>
    <property type="molecule type" value="Genomic_RNA"/>
</dbReference>
<feature type="compositionally biased region" description="Polar residues" evidence="22">
    <location>
        <begin position="690"/>
        <end position="708"/>
    </location>
</feature>
<keyword evidence="20" id="KW-1035">Host cytoplasm</keyword>
<feature type="compositionally biased region" description="Polar residues" evidence="22">
    <location>
        <begin position="137"/>
        <end position="159"/>
    </location>
</feature>
<dbReference type="Gene3D" id="2.60.120.20">
    <property type="match status" value="3"/>
</dbReference>
<dbReference type="InterPro" id="IPR001676">
    <property type="entry name" value="Picornavirus_capsid"/>
</dbReference>
<evidence type="ECO:0000256" key="13">
    <source>
        <dbReference type="ARBA" id="ARBA00022741"/>
    </source>
</evidence>
<evidence type="ECO:0000256" key="14">
    <source>
        <dbReference type="ARBA" id="ARBA00022801"/>
    </source>
</evidence>
<keyword evidence="12" id="KW-0519">Myristate</keyword>
<keyword evidence="6" id="KW-0597">Phosphoprotein</keyword>
<dbReference type="Pfam" id="PF22663">
    <property type="entry name" value="Rhv_5"/>
    <property type="match status" value="1"/>
</dbReference>
<evidence type="ECO:0000256" key="6">
    <source>
        <dbReference type="ARBA" id="ARBA00022553"/>
    </source>
</evidence>
<dbReference type="GO" id="GO:0006508">
    <property type="term" value="P:proteolysis"/>
    <property type="evidence" value="ECO:0007669"/>
    <property type="project" value="UniProtKB-KW"/>
</dbReference>
<evidence type="ECO:0000256" key="8">
    <source>
        <dbReference type="ARBA" id="ARBA00022670"/>
    </source>
</evidence>
<dbReference type="InterPro" id="IPR043502">
    <property type="entry name" value="DNA/RNA_pol_sf"/>
</dbReference>
<evidence type="ECO:0000256" key="19">
    <source>
        <dbReference type="ARBA" id="ARBA00022953"/>
    </source>
</evidence>
<keyword evidence="19" id="KW-0693">Viral RNA replication</keyword>
<keyword evidence="11" id="KW-1143">T=pseudo3 icosahedral capsid protein</keyword>
<dbReference type="GO" id="GO:0003968">
    <property type="term" value="F:RNA-directed RNA polymerase activity"/>
    <property type="evidence" value="ECO:0007669"/>
    <property type="project" value="UniProtKB-KW"/>
</dbReference>
<evidence type="ECO:0000256" key="17">
    <source>
        <dbReference type="ARBA" id="ARBA00022840"/>
    </source>
</evidence>
<dbReference type="GO" id="GO:0005524">
    <property type="term" value="F:ATP binding"/>
    <property type="evidence" value="ECO:0007669"/>
    <property type="project" value="UniProtKB-KW"/>
</dbReference>
<feature type="compositionally biased region" description="Polar residues" evidence="22">
    <location>
        <begin position="108"/>
        <end position="117"/>
    </location>
</feature>
<dbReference type="InterPro" id="IPR014759">
    <property type="entry name" value="Helicase_SF3_ssRNA_vir"/>
</dbReference>
<dbReference type="InterPro" id="IPR000605">
    <property type="entry name" value="Helicase_SF3_ssDNA/RNA_vir"/>
</dbReference>
<keyword evidence="7" id="KW-0167">Capsid protein</keyword>
<sequence length="2390" mass="260355">MMASLWESRLSAGSQVVFSAPRPFSIRAFMRSIMSTSPDIRGWYRSPPTLPYNVFEQDEFDLACLRALRAPGFYTPPTKPLPVRQGNSVTNIYGNDNRVTTDVGANGWTPTVNTSVGDNPMASSSSDTSAPPPSANMGGSSTATKSNVKVSGSGNTTSSKYKKWWEPAAARGLERGIDHAINVGDKVVGGVASAVNAGVDKLKGKLAGPGPVAAANLLATSPSANLEGNTEIQTQAPSCNVVAYPPTPAVPLPNPDLPSEPGPSGDRAWLLDTFTWYQSTGPAIWIAGPKAYTQVPDTYPPTQKLDNEHNCYPLPWSLVTSQPDSVWSMMYKNHSYWNSGFRVQLTVNGSQFHAGTLILVAFPEGTQNRPFGSMFTYPYALLNLTTGNTCTLELPYISVTPNSSTSFLHAPWVVAVSVLTPLSPPPGSPQQLQCSLYCTPLNSSFYGLRYPDKQHFKTRGVPGSGAFGTAVSGQEIPLVGVNAVRPPVDFLPGEVHDWLEFASRPGLFTTSVWTMVEAPGELVSAAPISPDALASVSTPIGFALTLFSQWRGEIKLQLLFTGSAQHYGRLVVCYTPPAPSPPKTMEQAMHGTYAIWDVNGNSTLDFTIPFMSQSYWKTVDIATPNGLIGSNGYVSVWVMNPLSGPNTAPPSATIQTFVFAGDTFRLRLQQAPALGWQAGDESPAALDNLENGTPDTHQAPQPTFSWSSTDLPPDTNLANFFSFFRYLPLAEGGQPLVLDVGAVAVQPLDPAHYFKSDVLQMLSCFTYFTADLRINFRIICSVVTEPTTFCIGLIPAGATVPPAIGTPVVATSSLSDFTLVEQPIPNAGSYEVSVSIPYTSPQSVLATKFHGWETWNGANYGQLHSNSFGTLIFYSVGSSTPGVTGTDNLRISAWMSLGGFKGFCARAPPALGPIPAVSMVRTGMNCALERVGRLEAFSRRQGLDEDDYFEDLPEEVEECESWNPDSGTFLEDKVYVVRCQRPTYVHWAIRYVRWDGYTKQISLQNAGLRSVIGYEEPEGEPVQEIELHYWEQVRLMVGCPYPYNAHSNCSTFISDLTGFPCENTGLSIGAGLAVLGAASIAAGTLCAQTRKARRQGLGDLAAASKVITQPNVDQAFRIAGNGIRAADKLSDSLTNASNNLLRASENVNLDKVIQASANIESAAERIATSVEGATDTINNLQNLLAPPGEPNIFTKFFTWLARIFGYLLILFGSPTPMSIAGLLMVICADLAPYAGKIFQKAGDIGGSIFHWIATKLGYEVTPEDSAEAAAGLVDIATDGAAQQGGLDDFNKTVTAMKNTDWLLDKIVSVIEKLLNWLEKKAGDDPKTTFSNNESKYMELYADSIKAVSSPPNLIDPKAISSNMDLARKLHDLAISAKATHHASLATQAIKNYSQISGRSSTGNPGSRAEPVVVYIHGPPGCGKSVIASLLASTLATKLGKGPDDYYAPSSPDCQYYDGYTGQPVHYIDDIGQDPEGRDWSDFVNLVSTAPFIVPMASLEQKGTYYTSDVIICTSNFAGPNERSARSLSAIERRLLMRLEVKPEGGIFDIDSALTPCGPQSKHFTHETPLTRLEANNVSFSVRSQVSCTLNTLDDLVDFVLEHVAARKRHHTSFAKLIRQGGSEDPPGSVRYTAVASSVEDEVTQQIKMNLPPKEIEKKIEWKQPLFCTAAFLSVLASVVAIFYYVRKIINEKKQGAYSGMPNNKEKEKEKPKLKPKNVKVMTASAHRQGDLSPAIPNIAQNVVRVGAYVGDESMVMSGLFVASRYMVTATHLVIRNGETASEIVIDGVTHNLAEIPWAVDGELAIFRVPGREYKSLTRFLTPTPNYKHGFLISAILSGHSYIRVSNAKECPLHIEDVIDEENALLYECSSFPGLCGSPFILTDPSGIRIASIHVAGVTGYSGMGCRLSPDRWSNMVAALADKHSKIIPIPLPGPPTHVQRHTQLKPSPAHGAFPVVKGPAVLSRGDPRLDPLIDFDTQVFVKHDKGDITEPWPNLVEAFDLYFSHFPDEIRSLSQHEAINGTPGLDGIDMGQSPGYPWVAKGRSRRSLFEETPDGYVPKPELQLEIDKILEDPKYYYTTSLKDELRPNAKVKVGGTRLIEAAPIQAIVVGRMVFGGLFEYMHANPGQHGSAVGCNPDYHWTQFFWQFSEYEEVFDLDYKGFDATLPTCCFNLMAKHLAKRIDHPLVEKYIQSVSHSQHVYGNRAYEMVGGNPSGCVGTSIFNTIINNCAVISAMMAHPDFSPTGFLILAYGDDVIYSHSPTIHPRHIKTFYDEHTTLEVTPASKSGEFPETSSIYTVTFLKRWFVPDECRPMYIHPVIDPTVYEQSVMWLRTGEFTDVLTSLSYLAHHAGPNNYEKWCTAVRDKCKSVGVKVTFLPYSVLQMGWLKLVST</sequence>
<evidence type="ECO:0000256" key="15">
    <source>
        <dbReference type="ARBA" id="ARBA00022806"/>
    </source>
</evidence>
<evidence type="ECO:0000313" key="26">
    <source>
        <dbReference type="EMBL" id="XBH24012.1"/>
    </source>
</evidence>
<evidence type="ECO:0000259" key="25">
    <source>
        <dbReference type="PROSITE" id="PS51218"/>
    </source>
</evidence>
<keyword evidence="23" id="KW-1133">Transmembrane helix</keyword>
<evidence type="ECO:0000256" key="3">
    <source>
        <dbReference type="ARBA" id="ARBA00020107"/>
    </source>
</evidence>
<dbReference type="SUPFAM" id="SSF88633">
    <property type="entry name" value="Positive stranded ssRNA viruses"/>
    <property type="match status" value="2"/>
</dbReference>
<evidence type="ECO:0000256" key="21">
    <source>
        <dbReference type="ARBA" id="ARBA00023288"/>
    </source>
</evidence>
<evidence type="ECO:0000256" key="2">
    <source>
        <dbReference type="ARBA" id="ARBA00004328"/>
    </source>
</evidence>
<keyword evidence="18" id="KW-0946">Virion</keyword>
<keyword evidence="13" id="KW-0547">Nucleotide-binding</keyword>
<dbReference type="InterPro" id="IPR059138">
    <property type="entry name" value="Pico_VP1"/>
</dbReference>
<dbReference type="GO" id="GO:0003724">
    <property type="term" value="F:RNA helicase activity"/>
    <property type="evidence" value="ECO:0007669"/>
    <property type="project" value="InterPro"/>
</dbReference>
<keyword evidence="17" id="KW-0067">ATP-binding</keyword>
<protein>
    <recommendedName>
        <fullName evidence="3">Genome polyprotein</fullName>
    </recommendedName>
</protein>
<feature type="region of interest" description="Disordered" evidence="22">
    <location>
        <begin position="101"/>
        <end position="159"/>
    </location>
</feature>
<evidence type="ECO:0000256" key="12">
    <source>
        <dbReference type="ARBA" id="ARBA00022707"/>
    </source>
</evidence>
<evidence type="ECO:0000259" key="24">
    <source>
        <dbReference type="PROSITE" id="PS50507"/>
    </source>
</evidence>
<evidence type="ECO:0000256" key="1">
    <source>
        <dbReference type="ARBA" id="ARBA00004192"/>
    </source>
</evidence>
<dbReference type="Gene3D" id="3.30.70.270">
    <property type="match status" value="2"/>
</dbReference>
<dbReference type="Pfam" id="PF00910">
    <property type="entry name" value="RNA_helicase"/>
    <property type="match status" value="1"/>
</dbReference>
<evidence type="ECO:0000256" key="9">
    <source>
        <dbReference type="ARBA" id="ARBA00022679"/>
    </source>
</evidence>
<dbReference type="GO" id="GO:0008234">
    <property type="term" value="F:cysteine-type peptidase activity"/>
    <property type="evidence" value="ECO:0007669"/>
    <property type="project" value="UniProtKB-KW"/>
</dbReference>
<dbReference type="GO" id="GO:0039694">
    <property type="term" value="P:viral RNA genome replication"/>
    <property type="evidence" value="ECO:0007669"/>
    <property type="project" value="InterPro"/>
</dbReference>
<reference evidence="26" key="2">
    <citation type="submission" date="2024-02" db="EMBL/GenBank/DDBJ databases">
        <authorList>
            <person name="Hu B."/>
        </authorList>
    </citation>
    <scope>NUCLEOTIDE SEQUENCE</scope>
    <source>
        <strain evidence="26">4C/Kenya/BAT262/2015</strain>
    </source>
</reference>
<evidence type="ECO:0000256" key="23">
    <source>
        <dbReference type="SAM" id="Phobius"/>
    </source>
</evidence>
<dbReference type="GO" id="GO:0030430">
    <property type="term" value="C:host cell cytoplasm"/>
    <property type="evidence" value="ECO:0007669"/>
    <property type="project" value="UniProtKB-SubCell"/>
</dbReference>
<keyword evidence="16" id="KW-0788">Thiol protease</keyword>
<feature type="region of interest" description="Disordered" evidence="22">
    <location>
        <begin position="682"/>
        <end position="708"/>
    </location>
</feature>
<keyword evidence="5" id="KW-0191">Covalent protein-RNA linkage</keyword>
<dbReference type="GO" id="GO:0005198">
    <property type="term" value="F:structural molecule activity"/>
    <property type="evidence" value="ECO:0007669"/>
    <property type="project" value="InterPro"/>
</dbReference>
<keyword evidence="10" id="KW-0548">Nucleotidyltransferase</keyword>
<evidence type="ECO:0000256" key="10">
    <source>
        <dbReference type="ARBA" id="ARBA00022695"/>
    </source>
</evidence>
<dbReference type="GO" id="GO:0019028">
    <property type="term" value="C:viral capsid"/>
    <property type="evidence" value="ECO:0007669"/>
    <property type="project" value="UniProtKB-KW"/>
</dbReference>
<feature type="compositionally biased region" description="Basic and acidic residues" evidence="22">
    <location>
        <begin position="1703"/>
        <end position="1712"/>
    </location>
</feature>
<dbReference type="Gene3D" id="1.20.960.20">
    <property type="match status" value="1"/>
</dbReference>
<feature type="region of interest" description="Disordered" evidence="22">
    <location>
        <begin position="1696"/>
        <end position="1717"/>
    </location>
</feature>
<evidence type="ECO:0000256" key="22">
    <source>
        <dbReference type="SAM" id="MobiDB-lite"/>
    </source>
</evidence>
<dbReference type="GO" id="GO:0006351">
    <property type="term" value="P:DNA-templated transcription"/>
    <property type="evidence" value="ECO:0007669"/>
    <property type="project" value="InterPro"/>
</dbReference>
<name>A0AAU7E1N9_9VIRU</name>
<dbReference type="InterPro" id="IPR007094">
    <property type="entry name" value="RNA-dir_pol_PSvirus"/>
</dbReference>
<dbReference type="PROSITE" id="PS50507">
    <property type="entry name" value="RDRP_SSRNA_POS"/>
    <property type="match status" value="1"/>
</dbReference>
<comment type="subcellular location">
    <subcellularLocation>
        <location evidence="1">Host cytoplasm</location>
    </subcellularLocation>
    <subcellularLocation>
        <location evidence="2">Virion</location>
    </subcellularLocation>
</comment>
<dbReference type="SUPFAM" id="SSF56672">
    <property type="entry name" value="DNA/RNA polymerases"/>
    <property type="match status" value="1"/>
</dbReference>
<evidence type="ECO:0000256" key="16">
    <source>
        <dbReference type="ARBA" id="ARBA00022807"/>
    </source>
</evidence>
<feature type="domain" description="RdRp catalytic" evidence="24">
    <location>
        <begin position="2151"/>
        <end position="2266"/>
    </location>
</feature>
<dbReference type="InterPro" id="IPR009003">
    <property type="entry name" value="Peptidase_S1_PA"/>
</dbReference>
<dbReference type="Pfam" id="PF00073">
    <property type="entry name" value="Rhv"/>
    <property type="match status" value="2"/>
</dbReference>
<organism evidence="26">
    <name type="scientific">Coleura bat picornavirus</name>
    <dbReference type="NCBI Taxonomy" id="3141868"/>
    <lineage>
        <taxon>Viruses</taxon>
        <taxon>Riboviria</taxon>
        <taxon>Orthornavirae</taxon>
        <taxon>Pisuviricota</taxon>
        <taxon>Pisoniviricetes</taxon>
        <taxon>Picornavirales</taxon>
    </lineage>
</organism>
<dbReference type="SUPFAM" id="SSF52540">
    <property type="entry name" value="P-loop containing nucleoside triphosphate hydrolases"/>
    <property type="match status" value="1"/>
</dbReference>
<dbReference type="InterPro" id="IPR001205">
    <property type="entry name" value="RNA-dir_pol_C"/>
</dbReference>
<dbReference type="InterPro" id="IPR027417">
    <property type="entry name" value="P-loop_NTPase"/>
</dbReference>
<evidence type="ECO:0000256" key="11">
    <source>
        <dbReference type="ARBA" id="ARBA00022706"/>
    </source>
</evidence>
<dbReference type="PROSITE" id="PS51218">
    <property type="entry name" value="SF3_HELICASE_2"/>
    <property type="match status" value="1"/>
</dbReference>
<keyword evidence="21" id="KW-0449">Lipoprotein</keyword>
<feature type="transmembrane region" description="Helical" evidence="23">
    <location>
        <begin position="1066"/>
        <end position="1087"/>
    </location>
</feature>
<dbReference type="InterPro" id="IPR043128">
    <property type="entry name" value="Rev_trsase/Diguanyl_cyclase"/>
</dbReference>
<evidence type="ECO:0000256" key="4">
    <source>
        <dbReference type="ARBA" id="ARBA00022484"/>
    </source>
</evidence>
<keyword evidence="9" id="KW-0808">Transferase</keyword>
<keyword evidence="14" id="KW-0378">Hydrolase</keyword>
<dbReference type="InterPro" id="IPR004004">
    <property type="entry name" value="Helic/Pol/Pept_Calicivir-typ"/>
</dbReference>
<reference evidence="26" key="1">
    <citation type="journal article" date="2024" name="Microbiome">
        <title>Substantial viral diversity in bats and rodents from East Africa: insights into evolution, recombination, and cocirculation.</title>
        <authorList>
            <person name="Wang D."/>
            <person name="Yang X."/>
            <person name="Ren Z."/>
            <person name="Hu B."/>
            <person name="Zhao H."/>
            <person name="Yang K."/>
            <person name="Shi P."/>
            <person name="Zhang Z."/>
            <person name="Feng Q."/>
            <person name="Nawenja C.V."/>
            <person name="Obanda V."/>
            <person name="Robert K."/>
            <person name="Nalikka B."/>
            <person name="Waruhiu C.N."/>
            <person name="Ochola G.O."/>
            <person name="Onyuok S.O."/>
            <person name="Ochieng H."/>
            <person name="Li B."/>
            <person name="Zhu Y."/>
            <person name="Si H."/>
            <person name="Yin J."/>
            <person name="Kristiansen K."/>
            <person name="Jin X."/>
            <person name="Xu X."/>
            <person name="Xiao M."/>
            <person name="Agwanda B."/>
            <person name="Ommeh S."/>
            <person name="Li J."/>
            <person name="Shi Z.L."/>
        </authorList>
    </citation>
    <scope>NUCLEOTIDE SEQUENCE</scope>
    <source>
        <strain evidence="26">4C/Kenya/BAT262/2015</strain>
    </source>
</reference>
<keyword evidence="4" id="KW-0696">RNA-directed RNA polymerase</keyword>
<dbReference type="InterPro" id="IPR029053">
    <property type="entry name" value="Viral_coat"/>
</dbReference>
<evidence type="ECO:0000256" key="18">
    <source>
        <dbReference type="ARBA" id="ARBA00022844"/>
    </source>
</evidence>
<dbReference type="GO" id="GO:0003723">
    <property type="term" value="F:RNA binding"/>
    <property type="evidence" value="ECO:0007669"/>
    <property type="project" value="InterPro"/>
</dbReference>
<dbReference type="Pfam" id="PF00680">
    <property type="entry name" value="RdRP_1"/>
    <property type="match status" value="1"/>
</dbReference>
<evidence type="ECO:0000256" key="5">
    <source>
        <dbReference type="ARBA" id="ARBA00022520"/>
    </source>
</evidence>
<dbReference type="SUPFAM" id="SSF50494">
    <property type="entry name" value="Trypsin-like serine proteases"/>
    <property type="match status" value="1"/>
</dbReference>
<dbReference type="PRINTS" id="PR00918">
    <property type="entry name" value="CALICVIRUSNS"/>
</dbReference>
<keyword evidence="23" id="KW-0472">Membrane</keyword>
<evidence type="ECO:0000256" key="20">
    <source>
        <dbReference type="ARBA" id="ARBA00023200"/>
    </source>
</evidence>
<keyword evidence="23" id="KW-0812">Transmembrane</keyword>
<evidence type="ECO:0000256" key="7">
    <source>
        <dbReference type="ARBA" id="ARBA00022561"/>
    </source>
</evidence>
<dbReference type="InterPro" id="IPR033703">
    <property type="entry name" value="Rhv-like"/>
</dbReference>
<keyword evidence="15" id="KW-0347">Helicase</keyword>
<dbReference type="CDD" id="cd00205">
    <property type="entry name" value="rhv_like"/>
    <property type="match status" value="2"/>
</dbReference>
<keyword evidence="8" id="KW-0645">Protease</keyword>
<feature type="domain" description="SF3 helicase" evidence="25">
    <location>
        <begin position="1386"/>
        <end position="1555"/>
    </location>
</feature>
<proteinExistence type="predicted"/>
<accession>A0AAU7E1N9</accession>